<evidence type="ECO:0000313" key="3">
    <source>
        <dbReference type="EMBL" id="MBB2959235.1"/>
    </source>
</evidence>
<feature type="transmembrane region" description="Helical" evidence="2">
    <location>
        <begin position="272"/>
        <end position="305"/>
    </location>
</feature>
<reference evidence="3 4" key="1">
    <citation type="submission" date="2020-08" db="EMBL/GenBank/DDBJ databases">
        <title>Sequencing the genomes of 1000 actinobacteria strains.</title>
        <authorList>
            <person name="Klenk H.-P."/>
        </authorList>
    </citation>
    <scope>NUCLEOTIDE SEQUENCE [LARGE SCALE GENOMIC DNA]</scope>
    <source>
        <strain evidence="3 4">DSM 20419</strain>
    </source>
</reference>
<dbReference type="Proteomes" id="UP000545286">
    <property type="component" value="Unassembled WGS sequence"/>
</dbReference>
<keyword evidence="2" id="KW-1133">Transmembrane helix</keyword>
<dbReference type="EMBL" id="JACHWJ010000005">
    <property type="protein sequence ID" value="MBB2959235.1"/>
    <property type="molecule type" value="Genomic_DNA"/>
</dbReference>
<protein>
    <recommendedName>
        <fullName evidence="5">TrbL/VirB6 plasmid conjugal transfer protein</fullName>
    </recommendedName>
</protein>
<feature type="region of interest" description="Disordered" evidence="1">
    <location>
        <begin position="407"/>
        <end position="460"/>
    </location>
</feature>
<keyword evidence="2" id="KW-0472">Membrane</keyword>
<dbReference type="AlphaFoldDB" id="A0A7W4URD8"/>
<dbReference type="RefSeq" id="WP_183626513.1">
    <property type="nucleotide sequence ID" value="NZ_JACHWJ010000005.1"/>
</dbReference>
<evidence type="ECO:0000256" key="1">
    <source>
        <dbReference type="SAM" id="MobiDB-lite"/>
    </source>
</evidence>
<gene>
    <name evidence="3" type="ORF">FHX72_003387</name>
</gene>
<feature type="transmembrane region" description="Helical" evidence="2">
    <location>
        <begin position="361"/>
        <end position="381"/>
    </location>
</feature>
<organism evidence="3 4">
    <name type="scientific">Pseudoclavibacter helvolus</name>
    <dbReference type="NCBI Taxonomy" id="255205"/>
    <lineage>
        <taxon>Bacteria</taxon>
        <taxon>Bacillati</taxon>
        <taxon>Actinomycetota</taxon>
        <taxon>Actinomycetes</taxon>
        <taxon>Micrococcales</taxon>
        <taxon>Microbacteriaceae</taxon>
        <taxon>Pseudoclavibacter</taxon>
    </lineage>
</organism>
<proteinExistence type="predicted"/>
<accession>A0A7W4URD8</accession>
<name>A0A7W4URD8_9MICO</name>
<keyword evidence="2" id="KW-0812">Transmembrane</keyword>
<feature type="compositionally biased region" description="Low complexity" evidence="1">
    <location>
        <begin position="420"/>
        <end position="460"/>
    </location>
</feature>
<feature type="transmembrane region" description="Helical" evidence="2">
    <location>
        <begin position="191"/>
        <end position="211"/>
    </location>
</feature>
<comment type="caution">
    <text evidence="3">The sequence shown here is derived from an EMBL/GenBank/DDBJ whole genome shotgun (WGS) entry which is preliminary data.</text>
</comment>
<feature type="transmembrane region" description="Helical" evidence="2">
    <location>
        <begin position="160"/>
        <end position="179"/>
    </location>
</feature>
<feature type="transmembrane region" description="Helical" evidence="2">
    <location>
        <begin position="119"/>
        <end position="140"/>
    </location>
</feature>
<dbReference type="InterPro" id="IPR045782">
    <property type="entry name" value="TrbL_3"/>
</dbReference>
<feature type="transmembrane region" description="Helical" evidence="2">
    <location>
        <begin position="317"/>
        <end position="341"/>
    </location>
</feature>
<keyword evidence="4" id="KW-1185">Reference proteome</keyword>
<dbReference type="Pfam" id="PF19590">
    <property type="entry name" value="TrbL_3"/>
    <property type="match status" value="1"/>
</dbReference>
<evidence type="ECO:0008006" key="5">
    <source>
        <dbReference type="Google" id="ProtNLM"/>
    </source>
</evidence>
<feature type="transmembrane region" description="Helical" evidence="2">
    <location>
        <begin position="83"/>
        <end position="107"/>
    </location>
</feature>
<sequence>MADCGLGDFDCYSKEIASTVWTRTREALQNDVNEWVAEQLSTLGTMWVDVPTPDLGTTGAPAGSAAAAPTSDVEAQLTTVLGYVSWISGTVAVIGLVFLALMVGLRIRSGDGIPFHGKLFAVLAGGVLIAGASSLVSALIPTAPAASTNTATFLQSSTWWLAGVCAIVSVMIGGARMAWEQRARPGQDLLKSLLTLVVVASVGLTIVWLLVRAGDSFSTWIIDESLECDLDSTPNCFKDNVGVMLGTSGSLSAATGGGSGAAAASGIGHGLFIGAIVGLISVVQVFLMIVRGGMLVILAGILPLAASATNTELGKGWFQRCVAWLTAFILYKPAAAIVYAAGFHMSGAAPSTEGSAVLTTYTGLVVLALAIVALPALMRFVTPMVGALASSGGGAIIANSVADRVPEGARPRADAGPQGSSGSPGAARSGRRPPGASTSRQQPAPASGPSPTSGSAAATSSSVRATGAAGAAVGAGAGAAGAGAGAAAAGAGAAIGGPYVAAAVAAVQPLKKGIQYGTDAAIAVAERTTGEDPSGGR</sequence>
<evidence type="ECO:0000313" key="4">
    <source>
        <dbReference type="Proteomes" id="UP000545286"/>
    </source>
</evidence>
<evidence type="ECO:0000256" key="2">
    <source>
        <dbReference type="SAM" id="Phobius"/>
    </source>
</evidence>